<organism evidence="1 2">
    <name type="scientific">Tilletia caries</name>
    <name type="common">wheat bunt fungus</name>
    <dbReference type="NCBI Taxonomy" id="13290"/>
    <lineage>
        <taxon>Eukaryota</taxon>
        <taxon>Fungi</taxon>
        <taxon>Dikarya</taxon>
        <taxon>Basidiomycota</taxon>
        <taxon>Ustilaginomycotina</taxon>
        <taxon>Exobasidiomycetes</taxon>
        <taxon>Tilletiales</taxon>
        <taxon>Tilletiaceae</taxon>
        <taxon>Tilletia</taxon>
    </lineage>
</organism>
<reference evidence="1" key="2">
    <citation type="journal article" date="2019" name="IMA Fungus">
        <title>Genome sequencing and comparison of five Tilletia species to identify candidate genes for the detection of regulated species infecting wheat.</title>
        <authorList>
            <person name="Nguyen H.D.T."/>
            <person name="Sultana T."/>
            <person name="Kesanakurti P."/>
            <person name="Hambleton S."/>
        </authorList>
    </citation>
    <scope>NUCLEOTIDE SEQUENCE</scope>
    <source>
        <strain evidence="1">DAOMC 238032</strain>
    </source>
</reference>
<evidence type="ECO:0000313" key="2">
    <source>
        <dbReference type="Proteomes" id="UP000077671"/>
    </source>
</evidence>
<comment type="caution">
    <text evidence="1">The sequence shown here is derived from an EMBL/GenBank/DDBJ whole genome shotgun (WGS) entry which is preliminary data.</text>
</comment>
<reference evidence="1" key="1">
    <citation type="submission" date="2016-04" db="EMBL/GenBank/DDBJ databases">
        <authorList>
            <person name="Nguyen H.D."/>
            <person name="Kesanakurti P."/>
            <person name="Cullis J."/>
            <person name="Levesque C.A."/>
            <person name="Hambleton S."/>
        </authorList>
    </citation>
    <scope>NUCLEOTIDE SEQUENCE</scope>
    <source>
        <strain evidence="1">DAOMC 238032</strain>
    </source>
</reference>
<dbReference type="Proteomes" id="UP000077671">
    <property type="component" value="Unassembled WGS sequence"/>
</dbReference>
<dbReference type="AlphaFoldDB" id="A0A177VDI8"/>
<gene>
    <name evidence="1" type="ORF">A4X03_0g582</name>
</gene>
<dbReference type="EMBL" id="LWDD02000036">
    <property type="protein sequence ID" value="KAE8264968.1"/>
    <property type="molecule type" value="Genomic_DNA"/>
</dbReference>
<sequence length="71" mass="7831">MESRDEFHTVSAKAKVRPDAEEDLISSLVTAIIIHQQGIIQRVCVACLIASSRNSPAFSFRASRPTFIRAS</sequence>
<protein>
    <submittedName>
        <fullName evidence="1">Uncharacterized protein</fullName>
    </submittedName>
</protein>
<accession>A0A177VDI8</accession>
<evidence type="ECO:0000313" key="1">
    <source>
        <dbReference type="EMBL" id="KAE8264968.1"/>
    </source>
</evidence>
<proteinExistence type="predicted"/>
<name>A0A177VDI8_9BASI</name>